<dbReference type="RefSeq" id="WP_167189445.1">
    <property type="nucleotide sequence ID" value="NZ_JAAONZ010000015.1"/>
</dbReference>
<gene>
    <name evidence="1" type="ORF">G8770_16715</name>
</gene>
<dbReference type="Pfam" id="PF14345">
    <property type="entry name" value="GDYXXLXY"/>
    <property type="match status" value="1"/>
</dbReference>
<proteinExistence type="predicted"/>
<reference evidence="1" key="1">
    <citation type="submission" date="2020-03" db="EMBL/GenBank/DDBJ databases">
        <authorList>
            <person name="Guo F."/>
        </authorList>
    </citation>
    <scope>NUCLEOTIDE SEQUENCE</scope>
    <source>
        <strain evidence="1">JCM 30134</strain>
    </source>
</reference>
<organism evidence="1 2">
    <name type="scientific">Pseudomaricurvus hydrocarbonicus</name>
    <dbReference type="NCBI Taxonomy" id="1470433"/>
    <lineage>
        <taxon>Bacteria</taxon>
        <taxon>Pseudomonadati</taxon>
        <taxon>Pseudomonadota</taxon>
        <taxon>Gammaproteobacteria</taxon>
        <taxon>Cellvibrionales</taxon>
        <taxon>Cellvibrionaceae</taxon>
        <taxon>Pseudomaricurvus</taxon>
    </lineage>
</organism>
<comment type="caution">
    <text evidence="1">The sequence shown here is derived from an EMBL/GenBank/DDBJ whole genome shotgun (WGS) entry which is preliminary data.</text>
</comment>
<evidence type="ECO:0000313" key="2">
    <source>
        <dbReference type="Proteomes" id="UP000787472"/>
    </source>
</evidence>
<protein>
    <submittedName>
        <fullName evidence="1">GDYXXLXY domain-containing protein</fullName>
    </submittedName>
</protein>
<dbReference type="EMBL" id="JAAONZ010000015">
    <property type="protein sequence ID" value="NHO67193.1"/>
    <property type="molecule type" value="Genomic_DNA"/>
</dbReference>
<sequence>MKRSTVAAGLGLAVIVQVCVLVGMVVKAAMPLWVGDEIRVQTVPVDPRSLFRGNYARLNYEIGRLPESALTDYPRLRKGEVVYISLRQGDDGLFHYADASLNTPAAGVFLRGRITDSSPVYRVKYGIEAYFAPKKKALKLEHDLRDGGVAVLMVSDNGQVALHNVLPGPDE</sequence>
<name>A0A9E5MMY4_9GAMM</name>
<keyword evidence="2" id="KW-1185">Reference proteome</keyword>
<dbReference type="InterPro" id="IPR025833">
    <property type="entry name" value="GDYXXLXY"/>
</dbReference>
<dbReference type="Proteomes" id="UP000787472">
    <property type="component" value="Unassembled WGS sequence"/>
</dbReference>
<accession>A0A9E5MMY4</accession>
<dbReference type="AlphaFoldDB" id="A0A9E5MMY4"/>
<evidence type="ECO:0000313" key="1">
    <source>
        <dbReference type="EMBL" id="NHO67193.1"/>
    </source>
</evidence>